<dbReference type="GO" id="GO:0003735">
    <property type="term" value="F:structural constituent of ribosome"/>
    <property type="evidence" value="ECO:0007669"/>
    <property type="project" value="InterPro"/>
</dbReference>
<dbReference type="Gene3D" id="3.30.1390.20">
    <property type="entry name" value="Ribosomal protein L30, ferredoxin-like fold domain"/>
    <property type="match status" value="1"/>
</dbReference>
<comment type="subunit">
    <text evidence="2 5">Part of the 50S ribosomal subunit.</text>
</comment>
<evidence type="ECO:0000256" key="4">
    <source>
        <dbReference type="ARBA" id="ARBA00023274"/>
    </source>
</evidence>
<dbReference type="GO" id="GO:0015934">
    <property type="term" value="C:large ribosomal subunit"/>
    <property type="evidence" value="ECO:0007669"/>
    <property type="project" value="InterPro"/>
</dbReference>
<accession>A0A2S1LX45</accession>
<keyword evidence="3 5" id="KW-0689">Ribosomal protein</keyword>
<comment type="similarity">
    <text evidence="1 5">Belongs to the universal ribosomal protein uL30 family.</text>
</comment>
<feature type="domain" description="Large ribosomal subunit protein uL30-like ferredoxin-like fold" evidence="6">
    <location>
        <begin position="47"/>
        <end position="91"/>
    </location>
</feature>
<sequence>MVKRKLRLQLKQARFQTSRSRLKNKAFIKRMEGNREVIVKSGIRVEVELRRSLIGKLDSKVRTLRALGLKKIGDRKIHILNKSIKGMLNEIVSMVLLSEVRND</sequence>
<evidence type="ECO:0000256" key="1">
    <source>
        <dbReference type="ARBA" id="ARBA00007594"/>
    </source>
</evidence>
<evidence type="ECO:0000259" key="6">
    <source>
        <dbReference type="Pfam" id="PF00327"/>
    </source>
</evidence>
<dbReference type="InterPro" id="IPR016082">
    <property type="entry name" value="Ribosomal_uL30_ferredoxin-like"/>
</dbReference>
<name>A0A2S1LX45_9SPIR</name>
<dbReference type="Pfam" id="PF00327">
    <property type="entry name" value="Ribosomal_L30"/>
    <property type="match status" value="1"/>
</dbReference>
<dbReference type="NCBIfam" id="TIGR01308">
    <property type="entry name" value="rpmD_bact"/>
    <property type="match status" value="1"/>
</dbReference>
<evidence type="ECO:0000256" key="3">
    <source>
        <dbReference type="ARBA" id="ARBA00022980"/>
    </source>
</evidence>
<dbReference type="GO" id="GO:0006412">
    <property type="term" value="P:translation"/>
    <property type="evidence" value="ECO:0007669"/>
    <property type="project" value="UniProtKB-UniRule"/>
</dbReference>
<dbReference type="EMBL" id="CP025785">
    <property type="protein sequence ID" value="AWG42869.1"/>
    <property type="molecule type" value="Genomic_DNA"/>
</dbReference>
<evidence type="ECO:0000256" key="2">
    <source>
        <dbReference type="ARBA" id="ARBA00011838"/>
    </source>
</evidence>
<dbReference type="RefSeq" id="WP_108729268.1">
    <property type="nucleotide sequence ID" value="NZ_CP025785.1"/>
</dbReference>
<organism evidence="7 8">
    <name type="scientific">Candidatus Borreliella tachyglossi</name>
    <dbReference type="NCBI Taxonomy" id="1964448"/>
    <lineage>
        <taxon>Bacteria</taxon>
        <taxon>Pseudomonadati</taxon>
        <taxon>Spirochaetota</taxon>
        <taxon>Spirochaetia</taxon>
        <taxon>Spirochaetales</taxon>
        <taxon>Borreliaceae</taxon>
        <taxon>Borreliella</taxon>
    </lineage>
</organism>
<dbReference type="InterPro" id="IPR036919">
    <property type="entry name" value="Ribo_uL30_ferredoxin-like_sf"/>
</dbReference>
<keyword evidence="4 5" id="KW-0687">Ribonucleoprotein</keyword>
<dbReference type="SUPFAM" id="SSF55129">
    <property type="entry name" value="Ribosomal protein L30p/L7e"/>
    <property type="match status" value="1"/>
</dbReference>
<dbReference type="OrthoDB" id="351029at2"/>
<dbReference type="InterPro" id="IPR005996">
    <property type="entry name" value="Ribosomal_uL30_bac-type"/>
</dbReference>
<gene>
    <name evidence="5" type="primary">rpmD</name>
    <name evidence="7" type="ORF">CR532_02605</name>
</gene>
<proteinExistence type="inferred from homology"/>
<keyword evidence="8" id="KW-1185">Reference proteome</keyword>
<protein>
    <recommendedName>
        <fullName evidence="5">Large ribosomal subunit protein uL30</fullName>
    </recommendedName>
</protein>
<reference evidence="7 8" key="1">
    <citation type="submission" date="2018-01" db="EMBL/GenBank/DDBJ databases">
        <title>Genome sequence of Borrelia tachyglossi.</title>
        <authorList>
            <person name="Gofton A.W."/>
        </authorList>
    </citation>
    <scope>NUCLEOTIDE SEQUENCE [LARGE SCALE GENOMIC DNA]</scope>
    <source>
        <strain evidence="7 8">Bc-F10-1268</strain>
    </source>
</reference>
<dbReference type="HAMAP" id="MF_01371_B">
    <property type="entry name" value="Ribosomal_uL30_B"/>
    <property type="match status" value="1"/>
</dbReference>
<evidence type="ECO:0000313" key="7">
    <source>
        <dbReference type="EMBL" id="AWG42869.1"/>
    </source>
</evidence>
<evidence type="ECO:0000256" key="5">
    <source>
        <dbReference type="HAMAP-Rule" id="MF_01371"/>
    </source>
</evidence>
<dbReference type="AlphaFoldDB" id="A0A2S1LX45"/>
<evidence type="ECO:0000313" key="8">
    <source>
        <dbReference type="Proteomes" id="UP000244655"/>
    </source>
</evidence>
<dbReference type="Proteomes" id="UP000244655">
    <property type="component" value="Chromosome"/>
</dbReference>